<dbReference type="InterPro" id="IPR017900">
    <property type="entry name" value="4Fe4S_Fe_S_CS"/>
</dbReference>
<dbReference type="PROSITE" id="PS51379">
    <property type="entry name" value="4FE4S_FER_2"/>
    <property type="match status" value="2"/>
</dbReference>
<feature type="domain" description="4Fe-4S ferredoxin-type" evidence="4">
    <location>
        <begin position="54"/>
        <end position="83"/>
    </location>
</feature>
<dbReference type="SUPFAM" id="SSF54862">
    <property type="entry name" value="4Fe-4S ferredoxins"/>
    <property type="match status" value="1"/>
</dbReference>
<dbReference type="AlphaFoldDB" id="A0A933GNM2"/>
<evidence type="ECO:0000259" key="4">
    <source>
        <dbReference type="PROSITE" id="PS51379"/>
    </source>
</evidence>
<organism evidence="5 6">
    <name type="scientific">Tectimicrobiota bacterium</name>
    <dbReference type="NCBI Taxonomy" id="2528274"/>
    <lineage>
        <taxon>Bacteria</taxon>
        <taxon>Pseudomonadati</taxon>
        <taxon>Nitrospinota/Tectimicrobiota group</taxon>
        <taxon>Candidatus Tectimicrobiota</taxon>
    </lineage>
</organism>
<dbReference type="GO" id="GO:0051536">
    <property type="term" value="F:iron-sulfur cluster binding"/>
    <property type="evidence" value="ECO:0007669"/>
    <property type="project" value="UniProtKB-KW"/>
</dbReference>
<evidence type="ECO:0000313" key="5">
    <source>
        <dbReference type="EMBL" id="MBI4596059.1"/>
    </source>
</evidence>
<gene>
    <name evidence="5" type="ORF">HY730_06740</name>
</gene>
<dbReference type="Proteomes" id="UP000772181">
    <property type="component" value="Unassembled WGS sequence"/>
</dbReference>
<evidence type="ECO:0000313" key="6">
    <source>
        <dbReference type="Proteomes" id="UP000772181"/>
    </source>
</evidence>
<accession>A0A933GNM2</accession>
<dbReference type="InterPro" id="IPR017896">
    <property type="entry name" value="4Fe4S_Fe-S-bd"/>
</dbReference>
<sequence>MIQKRGLPTINIDNDKCPSPMVCGKCLNVCPAVVMGAVPRYVEKFRETPSKDYMLVVMSRPSCSTCMRCVEVCPEKCITITMDEPVQEIRAAVLTDARGRV</sequence>
<name>A0A933GNM2_UNCTE</name>
<evidence type="ECO:0000256" key="1">
    <source>
        <dbReference type="ARBA" id="ARBA00022723"/>
    </source>
</evidence>
<comment type="caution">
    <text evidence="5">The sequence shown here is derived from an EMBL/GenBank/DDBJ whole genome shotgun (WGS) entry which is preliminary data.</text>
</comment>
<keyword evidence="1" id="KW-0479">Metal-binding</keyword>
<protein>
    <submittedName>
        <fullName evidence="5">4Fe-4S dicluster domain-containing protein</fullName>
    </submittedName>
</protein>
<evidence type="ECO:0000256" key="2">
    <source>
        <dbReference type="ARBA" id="ARBA00023004"/>
    </source>
</evidence>
<keyword evidence="2" id="KW-0408">Iron</keyword>
<reference evidence="5" key="1">
    <citation type="submission" date="2020-07" db="EMBL/GenBank/DDBJ databases">
        <title>Huge and variable diversity of episymbiotic CPR bacteria and DPANN archaea in groundwater ecosystems.</title>
        <authorList>
            <person name="He C.Y."/>
            <person name="Keren R."/>
            <person name="Whittaker M."/>
            <person name="Farag I.F."/>
            <person name="Doudna J."/>
            <person name="Cate J.H.D."/>
            <person name="Banfield J.F."/>
        </authorList>
    </citation>
    <scope>NUCLEOTIDE SEQUENCE</scope>
    <source>
        <strain evidence="5">NC_groundwater_1482_Ag_S-0.65um_47_24</strain>
    </source>
</reference>
<dbReference type="Gene3D" id="3.30.70.20">
    <property type="match status" value="1"/>
</dbReference>
<dbReference type="EMBL" id="JACQWF010000300">
    <property type="protein sequence ID" value="MBI4596059.1"/>
    <property type="molecule type" value="Genomic_DNA"/>
</dbReference>
<evidence type="ECO:0000256" key="3">
    <source>
        <dbReference type="ARBA" id="ARBA00023014"/>
    </source>
</evidence>
<keyword evidence="3" id="KW-0411">Iron-sulfur</keyword>
<proteinExistence type="predicted"/>
<feature type="domain" description="4Fe-4S ferredoxin-type" evidence="4">
    <location>
        <begin position="8"/>
        <end position="40"/>
    </location>
</feature>
<dbReference type="GO" id="GO:0046872">
    <property type="term" value="F:metal ion binding"/>
    <property type="evidence" value="ECO:0007669"/>
    <property type="project" value="UniProtKB-KW"/>
</dbReference>
<dbReference type="PROSITE" id="PS00198">
    <property type="entry name" value="4FE4S_FER_1"/>
    <property type="match status" value="1"/>
</dbReference>